<name>A0A841J032_9SPHN</name>
<accession>A0A841J032</accession>
<dbReference type="InterPro" id="IPR041374">
    <property type="entry name" value="BaeRF_family12"/>
</dbReference>
<evidence type="ECO:0000313" key="3">
    <source>
        <dbReference type="Proteomes" id="UP000552700"/>
    </source>
</evidence>
<organism evidence="2 3">
    <name type="scientific">Sphingobium subterraneum</name>
    <dbReference type="NCBI Taxonomy" id="627688"/>
    <lineage>
        <taxon>Bacteria</taxon>
        <taxon>Pseudomonadati</taxon>
        <taxon>Pseudomonadota</taxon>
        <taxon>Alphaproteobacteria</taxon>
        <taxon>Sphingomonadales</taxon>
        <taxon>Sphingomonadaceae</taxon>
        <taxon>Sphingobium</taxon>
    </lineage>
</organism>
<evidence type="ECO:0000313" key="2">
    <source>
        <dbReference type="EMBL" id="MBB6124034.1"/>
    </source>
</evidence>
<evidence type="ECO:0000256" key="1">
    <source>
        <dbReference type="SAM" id="MobiDB-lite"/>
    </source>
</evidence>
<dbReference type="Proteomes" id="UP000552700">
    <property type="component" value="Unassembled WGS sequence"/>
</dbReference>
<gene>
    <name evidence="2" type="ORF">FHS92_001763</name>
</gene>
<keyword evidence="3" id="KW-1185">Reference proteome</keyword>
<sequence length="134" mass="13951">MKIPKSAIVAVADGEILNLYRNEGDESAPKLTAMPDAAISTENKGSGGRHQSSSANPSDSQQDEDSFAAGTAAMLNKRVLDGKIDALIIVAAPRTLGELRKHYHKALSAVLVGEISKDLTGHSVGDVENTIAAA</sequence>
<dbReference type="RefSeq" id="WP_184079647.1">
    <property type="nucleotide sequence ID" value="NZ_JACIJP010000002.1"/>
</dbReference>
<dbReference type="EMBL" id="JACIJP010000002">
    <property type="protein sequence ID" value="MBB6124034.1"/>
    <property type="molecule type" value="Genomic_DNA"/>
</dbReference>
<dbReference type="Pfam" id="PF18856">
    <property type="entry name" value="baeRF_family12"/>
    <property type="match status" value="1"/>
</dbReference>
<feature type="region of interest" description="Disordered" evidence="1">
    <location>
        <begin position="24"/>
        <end position="68"/>
    </location>
</feature>
<reference evidence="2 3" key="1">
    <citation type="submission" date="2020-08" db="EMBL/GenBank/DDBJ databases">
        <title>Genomic Encyclopedia of Type Strains, Phase IV (KMG-IV): sequencing the most valuable type-strain genomes for metagenomic binning, comparative biology and taxonomic classification.</title>
        <authorList>
            <person name="Goeker M."/>
        </authorList>
    </citation>
    <scope>NUCLEOTIDE SEQUENCE [LARGE SCALE GENOMIC DNA]</scope>
    <source>
        <strain evidence="2 3">DSM 102255</strain>
    </source>
</reference>
<protein>
    <submittedName>
        <fullName evidence="2">Protein required for attachment to host cells</fullName>
    </submittedName>
</protein>
<comment type="caution">
    <text evidence="2">The sequence shown here is derived from an EMBL/GenBank/DDBJ whole genome shotgun (WGS) entry which is preliminary data.</text>
</comment>
<proteinExistence type="predicted"/>
<feature type="compositionally biased region" description="Polar residues" evidence="1">
    <location>
        <begin position="40"/>
        <end position="60"/>
    </location>
</feature>
<dbReference type="AlphaFoldDB" id="A0A841J032"/>